<dbReference type="Pfam" id="PF19515">
    <property type="entry name" value="DUF6048"/>
    <property type="match status" value="1"/>
</dbReference>
<organism evidence="2 3">
    <name type="scientific">Apibacter muscae</name>
    <dbReference type="NCBI Taxonomy" id="2509004"/>
    <lineage>
        <taxon>Bacteria</taxon>
        <taxon>Pseudomonadati</taxon>
        <taxon>Bacteroidota</taxon>
        <taxon>Flavobacteriia</taxon>
        <taxon>Flavobacteriales</taxon>
        <taxon>Weeksellaceae</taxon>
        <taxon>Apibacter</taxon>
    </lineage>
</organism>
<proteinExistence type="predicted"/>
<feature type="signal peptide" evidence="1">
    <location>
        <begin position="1"/>
        <end position="20"/>
    </location>
</feature>
<evidence type="ECO:0008006" key="4">
    <source>
        <dbReference type="Google" id="ProtNLM"/>
    </source>
</evidence>
<dbReference type="OrthoDB" id="1431221at2"/>
<evidence type="ECO:0000313" key="3">
    <source>
        <dbReference type="Proteomes" id="UP000319499"/>
    </source>
</evidence>
<name>A0A563DLA1_9FLAO</name>
<evidence type="ECO:0000256" key="1">
    <source>
        <dbReference type="SAM" id="SignalP"/>
    </source>
</evidence>
<comment type="caution">
    <text evidence="2">The sequence shown here is derived from an EMBL/GenBank/DDBJ whole genome shotgun (WGS) entry which is preliminary data.</text>
</comment>
<dbReference type="AlphaFoldDB" id="A0A563DLA1"/>
<keyword evidence="1" id="KW-0732">Signal</keyword>
<protein>
    <recommendedName>
        <fullName evidence="4">Outer membrane protein beta-barrel domain-containing protein</fullName>
    </recommendedName>
</protein>
<dbReference type="RefSeq" id="WP_146291349.1">
    <property type="nucleotide sequence ID" value="NZ_SELH01000011.1"/>
</dbReference>
<accession>A0A563DLA1</accession>
<dbReference type="InterPro" id="IPR046111">
    <property type="entry name" value="DUF6048"/>
</dbReference>
<reference evidence="2 3" key="1">
    <citation type="submission" date="2019-02" db="EMBL/GenBank/DDBJ databases">
        <title>Apibacter muscae sp. nov.: a novel member of the house fly microbiota.</title>
        <authorList>
            <person name="Park R."/>
        </authorList>
    </citation>
    <scope>NUCLEOTIDE SEQUENCE [LARGE SCALE GENOMIC DNA]</scope>
    <source>
        <strain evidence="2 3">AL1</strain>
    </source>
</reference>
<evidence type="ECO:0000313" key="2">
    <source>
        <dbReference type="EMBL" id="TWP30663.1"/>
    </source>
</evidence>
<dbReference type="EMBL" id="SELH01000011">
    <property type="protein sequence ID" value="TWP30663.1"/>
    <property type="molecule type" value="Genomic_DNA"/>
</dbReference>
<feature type="chain" id="PRO_5021925193" description="Outer membrane protein beta-barrel domain-containing protein" evidence="1">
    <location>
        <begin position="21"/>
        <end position="223"/>
    </location>
</feature>
<dbReference type="Proteomes" id="UP000319499">
    <property type="component" value="Unassembled WGS sequence"/>
</dbReference>
<gene>
    <name evidence="2" type="ORF">ETU09_01285</name>
</gene>
<keyword evidence="3" id="KW-1185">Reference proteome</keyword>
<sequence length="223" mass="25267">MNLKIFILLISYCFGFLVQAQQSSKDSVSIDEKQFFVGVDLLNPIASFFSSKKNYNGFVSYKFKNRWIAVAEVGYEKNGYKENDWNVDAKGIYLEAGVNYILTNYYEKTGQGFYIGGRLAFTPYEQTIINYPIKEMNTSNQVQTIGNSSLPKANVSAGWLEAVLGAKVQLGESPLYLDFIIKPKFLVYSKKQDHVDNLVIPGFGKNKGDVNISFLWGISYRIF</sequence>